<proteinExistence type="predicted"/>
<sequence>MVEFETIINPPQEVFDQLAQLTSDPPENWCFKSEDYDLWKTTYDQLWLVTVVEKGTTNFVASVSLTRWDGPDGALYSIGMFYCKGKYRGQGFGKPIFQKIFDIIGDNNATLTGAVKMSAKYDKVFGFNKCPEHWHWFSSVKCADVKIPDTVSKEYLTNDWTEVDYEALTAYDRTICTRDRKKYITAWFNLPESVTRVVLNKSGQIVGYATIRPVLNNRLSPAPFYADNLEAAEVLLKDLLNSIPNCREYETLGFTYPGCNKDPVILLEKFSNSKDSISTVKFFRSQFTKKLIATPDQKVYSVSDNAHQFV</sequence>
<dbReference type="Pfam" id="PF06852">
    <property type="entry name" value="DUF1248"/>
    <property type="match status" value="1"/>
</dbReference>
<feature type="domain" description="DUF1248" evidence="1">
    <location>
        <begin position="4"/>
        <end position="175"/>
    </location>
</feature>
<dbReference type="AlphaFoldDB" id="A0AAE9CZE4"/>
<dbReference type="EMBL" id="CP090895">
    <property type="protein sequence ID" value="ULT87355.1"/>
    <property type="molecule type" value="Genomic_DNA"/>
</dbReference>
<dbReference type="InterPro" id="IPR009658">
    <property type="entry name" value="DUF1248"/>
</dbReference>
<dbReference type="Proteomes" id="UP000827892">
    <property type="component" value="Chromosome V"/>
</dbReference>
<evidence type="ECO:0000259" key="1">
    <source>
        <dbReference type="Pfam" id="PF06852"/>
    </source>
</evidence>
<dbReference type="PANTHER" id="PTHR47408:SF2">
    <property type="entry name" value="DUF1248 DOMAIN-CONTAINING PROTEIN-RELATED"/>
    <property type="match status" value="1"/>
</dbReference>
<dbReference type="InterPro" id="IPR016181">
    <property type="entry name" value="Acyl_CoA_acyltransferase"/>
</dbReference>
<accession>A0AAE9CZE4</accession>
<dbReference type="PANTHER" id="PTHR47408">
    <property type="entry name" value="PROTEIN CBG01304-RELATED"/>
    <property type="match status" value="1"/>
</dbReference>
<dbReference type="SUPFAM" id="SSF55729">
    <property type="entry name" value="Acyl-CoA N-acyltransferases (Nat)"/>
    <property type="match status" value="1"/>
</dbReference>
<organism evidence="2 3">
    <name type="scientific">Caenorhabditis briggsae</name>
    <dbReference type="NCBI Taxonomy" id="6238"/>
    <lineage>
        <taxon>Eukaryota</taxon>
        <taxon>Metazoa</taxon>
        <taxon>Ecdysozoa</taxon>
        <taxon>Nematoda</taxon>
        <taxon>Chromadorea</taxon>
        <taxon>Rhabditida</taxon>
        <taxon>Rhabditina</taxon>
        <taxon>Rhabditomorpha</taxon>
        <taxon>Rhabditoidea</taxon>
        <taxon>Rhabditidae</taxon>
        <taxon>Peloderinae</taxon>
        <taxon>Caenorhabditis</taxon>
    </lineage>
</organism>
<name>A0AAE9CZE4_CAEBR</name>
<evidence type="ECO:0000313" key="3">
    <source>
        <dbReference type="Proteomes" id="UP000827892"/>
    </source>
</evidence>
<gene>
    <name evidence="2" type="ORF">L3Y34_006870</name>
</gene>
<evidence type="ECO:0000313" key="2">
    <source>
        <dbReference type="EMBL" id="ULT87355.1"/>
    </source>
</evidence>
<protein>
    <recommendedName>
        <fullName evidence="1">DUF1248 domain-containing protein</fullName>
    </recommendedName>
</protein>
<reference evidence="2 3" key="1">
    <citation type="submission" date="2022-02" db="EMBL/GenBank/DDBJ databases">
        <title>Chromosome-level reference genomes for two strains of Caenorhabditis briggsae: an improved platform for comparative genomics.</title>
        <authorList>
            <person name="Stevens L."/>
            <person name="Andersen E.C."/>
        </authorList>
    </citation>
    <scope>NUCLEOTIDE SEQUENCE [LARGE SCALE GENOMIC DNA]</scope>
    <source>
        <strain evidence="2">QX1410_ONT</strain>
        <tissue evidence="2">Whole-organism</tissue>
    </source>
</reference>
<dbReference type="Gene3D" id="3.40.630.90">
    <property type="match status" value="1"/>
</dbReference>